<reference evidence="10" key="3">
    <citation type="submission" date="2025-09" db="UniProtKB">
        <authorList>
            <consortium name="Ensembl"/>
        </authorList>
    </citation>
    <scope>IDENTIFICATION</scope>
</reference>
<dbReference type="GeneTree" id="ENSGT00530000063626"/>
<keyword evidence="3" id="KW-1133">Transmembrane helix</keyword>
<reference evidence="10" key="2">
    <citation type="submission" date="2025-08" db="UniProtKB">
        <authorList>
            <consortium name="Ensembl"/>
        </authorList>
    </citation>
    <scope>IDENTIFICATION</scope>
</reference>
<evidence type="ECO:0000259" key="9">
    <source>
        <dbReference type="PROSITE" id="PS51688"/>
    </source>
</evidence>
<name>H2YU05_CIOSA</name>
<feature type="compositionally biased region" description="Low complexity" evidence="7">
    <location>
        <begin position="389"/>
        <end position="400"/>
    </location>
</feature>
<evidence type="ECO:0000256" key="6">
    <source>
        <dbReference type="PROSITE-ProRule" id="PRU00850"/>
    </source>
</evidence>
<dbReference type="Pfam" id="PF05224">
    <property type="entry name" value="NDT80_PhoG"/>
    <property type="match status" value="1"/>
</dbReference>
<dbReference type="InterPro" id="IPR024061">
    <property type="entry name" value="NDT80_DNA-bd_dom"/>
</dbReference>
<dbReference type="GO" id="GO:0005634">
    <property type="term" value="C:nucleus"/>
    <property type="evidence" value="ECO:0007669"/>
    <property type="project" value="TreeGrafter"/>
</dbReference>
<evidence type="ECO:0000259" key="8">
    <source>
        <dbReference type="PROSITE" id="PS51517"/>
    </source>
</evidence>
<dbReference type="InParanoid" id="H2YU05"/>
<evidence type="ECO:0000256" key="7">
    <source>
        <dbReference type="SAM" id="MobiDB-lite"/>
    </source>
</evidence>
<dbReference type="PROSITE" id="PS51517">
    <property type="entry name" value="NDT80"/>
    <property type="match status" value="1"/>
</dbReference>
<dbReference type="SUPFAM" id="SSF49417">
    <property type="entry name" value="p53-like transcription factors"/>
    <property type="match status" value="1"/>
</dbReference>
<dbReference type="AlphaFoldDB" id="H2YU05"/>
<accession>H2YU05</accession>
<feature type="domain" description="Peptidase S74" evidence="9">
    <location>
        <begin position="211"/>
        <end position="344"/>
    </location>
</feature>
<dbReference type="InterPro" id="IPR051577">
    <property type="entry name" value="MRF-like"/>
</dbReference>
<dbReference type="GO" id="GO:0045893">
    <property type="term" value="P:positive regulation of DNA-templated transcription"/>
    <property type="evidence" value="ECO:0007669"/>
    <property type="project" value="TreeGrafter"/>
</dbReference>
<keyword evidence="2" id="KW-0812">Transmembrane</keyword>
<dbReference type="GO" id="GO:0005789">
    <property type="term" value="C:endoplasmic reticulum membrane"/>
    <property type="evidence" value="ECO:0007669"/>
    <property type="project" value="TreeGrafter"/>
</dbReference>
<keyword evidence="4 6" id="KW-0238">DNA-binding</keyword>
<reference evidence="11" key="1">
    <citation type="submission" date="2003-08" db="EMBL/GenBank/DDBJ databases">
        <authorList>
            <person name="Birren B."/>
            <person name="Nusbaum C."/>
            <person name="Abebe A."/>
            <person name="Abouelleil A."/>
            <person name="Adekoya E."/>
            <person name="Ait-zahra M."/>
            <person name="Allen N."/>
            <person name="Allen T."/>
            <person name="An P."/>
            <person name="Anderson M."/>
            <person name="Anderson S."/>
            <person name="Arachchi H."/>
            <person name="Armbruster J."/>
            <person name="Bachantsang P."/>
            <person name="Baldwin J."/>
            <person name="Barry A."/>
            <person name="Bayul T."/>
            <person name="Blitshsteyn B."/>
            <person name="Bloom T."/>
            <person name="Blye J."/>
            <person name="Boguslavskiy L."/>
            <person name="Borowsky M."/>
            <person name="Boukhgalter B."/>
            <person name="Brunache A."/>
            <person name="Butler J."/>
            <person name="Calixte N."/>
            <person name="Calvo S."/>
            <person name="Camarata J."/>
            <person name="Campo K."/>
            <person name="Chang J."/>
            <person name="Cheshatsang Y."/>
            <person name="Citroen M."/>
            <person name="Collymore A."/>
            <person name="Considine T."/>
            <person name="Cook A."/>
            <person name="Cooke P."/>
            <person name="Corum B."/>
            <person name="Cuomo C."/>
            <person name="David R."/>
            <person name="Dawoe T."/>
            <person name="Degray S."/>
            <person name="Dodge S."/>
            <person name="Dooley K."/>
            <person name="Dorje P."/>
            <person name="Dorjee K."/>
            <person name="Dorris L."/>
            <person name="Duffey N."/>
            <person name="Dupes A."/>
            <person name="Elkins T."/>
            <person name="Engels R."/>
            <person name="Erickson J."/>
            <person name="Farina A."/>
            <person name="Faro S."/>
            <person name="Ferreira P."/>
            <person name="Fischer H."/>
            <person name="Fitzgerald M."/>
            <person name="Foley K."/>
            <person name="Gage D."/>
            <person name="Galagan J."/>
            <person name="Gearin G."/>
            <person name="Gnerre S."/>
            <person name="Gnirke A."/>
            <person name="Goyette A."/>
            <person name="Graham J."/>
            <person name="Grandbois E."/>
            <person name="Gyaltsen K."/>
            <person name="Hafez N."/>
            <person name="Hagopian D."/>
            <person name="Hagos B."/>
            <person name="Hall J."/>
            <person name="Hatcher B."/>
            <person name="Heller A."/>
            <person name="Higgins H."/>
            <person name="Honan T."/>
            <person name="Horn A."/>
            <person name="Houde N."/>
            <person name="Hughes L."/>
            <person name="Hulme W."/>
            <person name="Husby E."/>
            <person name="Iliev I."/>
            <person name="Jaffe D."/>
            <person name="Jones C."/>
            <person name="Kamal M."/>
            <person name="Kamat A."/>
            <person name="Kamvysselis M."/>
            <person name="Karlsson E."/>
            <person name="Kells C."/>
            <person name="Kieu A."/>
            <person name="Kisner P."/>
            <person name="Kodira C."/>
            <person name="Kulbokas E."/>
            <person name="Labutti K."/>
            <person name="Lama D."/>
            <person name="Landers T."/>
            <person name="Leger J."/>
            <person name="Levine S."/>
            <person name="Lewis D."/>
            <person name="Lewis T."/>
            <person name="Lindblad-toh K."/>
            <person name="Liu X."/>
            <person name="Lokyitsang T."/>
            <person name="Lokyitsang Y."/>
            <person name="Lucien O."/>
            <person name="Lui A."/>
            <person name="Ma L.J."/>
            <person name="Mabbitt R."/>
            <person name="Macdonald J."/>
            <person name="Maclean C."/>
            <person name="Major J."/>
            <person name="Manning J."/>
            <person name="Marabella R."/>
            <person name="Maru K."/>
            <person name="Matthews C."/>
            <person name="Mauceli E."/>
            <person name="Mccarthy M."/>
            <person name="Mcdonough S."/>
            <person name="Mcghee T."/>
            <person name="Meldrim J."/>
            <person name="Meneus L."/>
            <person name="Mesirov J."/>
            <person name="Mihalev A."/>
            <person name="Mihova T."/>
            <person name="Mikkelsen T."/>
            <person name="Mlenga V."/>
            <person name="Moru K."/>
            <person name="Mozes J."/>
            <person name="Mulrain L."/>
            <person name="Munson G."/>
            <person name="Naylor J."/>
            <person name="Newes C."/>
            <person name="Nguyen C."/>
            <person name="Nguyen N."/>
            <person name="Nguyen T."/>
            <person name="Nicol R."/>
            <person name="Nielsen C."/>
            <person name="Nizzari M."/>
            <person name="Norbu C."/>
            <person name="Norbu N."/>
            <person name="O'donnell P."/>
            <person name="Okoawo O."/>
            <person name="O'leary S."/>
            <person name="Omotosho B."/>
            <person name="O'neill K."/>
            <person name="Osman S."/>
            <person name="Parker S."/>
            <person name="Perrin D."/>
            <person name="Phunkhang P."/>
            <person name="Piqani B."/>
            <person name="Purcell S."/>
            <person name="Rachupka T."/>
            <person name="Ramasamy U."/>
            <person name="Rameau R."/>
            <person name="Ray V."/>
            <person name="Raymond C."/>
            <person name="Retta R."/>
            <person name="Richardson S."/>
            <person name="Rise C."/>
            <person name="Rodriguez J."/>
            <person name="Rogers J."/>
            <person name="Rogov P."/>
            <person name="Rutman M."/>
            <person name="Schupbach R."/>
            <person name="Seaman C."/>
            <person name="Settipalli S."/>
            <person name="Sharpe T."/>
            <person name="Sheridan J."/>
            <person name="Sherpa N."/>
            <person name="Shi J."/>
            <person name="Smirnov S."/>
            <person name="Smith C."/>
            <person name="Sougnez C."/>
            <person name="Spencer B."/>
            <person name="Stalker J."/>
            <person name="Stange-thomann N."/>
            <person name="Stavropoulos S."/>
            <person name="Stetson K."/>
            <person name="Stone C."/>
            <person name="Stone S."/>
            <person name="Stubbs M."/>
            <person name="Talamas J."/>
            <person name="Tchuinga P."/>
            <person name="Tenzing P."/>
            <person name="Tesfaye S."/>
            <person name="Theodore J."/>
            <person name="Thoulutsang Y."/>
            <person name="Topham K."/>
            <person name="Towey S."/>
            <person name="Tsamla T."/>
            <person name="Tsomo N."/>
            <person name="Vallee D."/>
            <person name="Vassiliev H."/>
            <person name="Venkataraman V."/>
            <person name="Vinson J."/>
            <person name="Vo A."/>
            <person name="Wade C."/>
            <person name="Wang S."/>
            <person name="Wangchuk T."/>
            <person name="Wangdi T."/>
            <person name="Whittaker C."/>
            <person name="Wilkinson J."/>
            <person name="Wu Y."/>
            <person name="Wyman D."/>
            <person name="Yadav S."/>
            <person name="Yang S."/>
            <person name="Yang X."/>
            <person name="Yeager S."/>
            <person name="Yee E."/>
            <person name="Young G."/>
            <person name="Zainoun J."/>
            <person name="Zembeck L."/>
            <person name="Zimmer A."/>
            <person name="Zody M."/>
            <person name="Lander E."/>
        </authorList>
    </citation>
    <scope>NUCLEOTIDE SEQUENCE [LARGE SCALE GENOMIC DNA]</scope>
</reference>
<protein>
    <recommendedName>
        <fullName evidence="12">NDT80 domain-containing protein</fullName>
    </recommendedName>
</protein>
<dbReference type="eggNOG" id="KOG3661">
    <property type="taxonomic scope" value="Eukaryota"/>
</dbReference>
<dbReference type="PANTHER" id="PTHR13029:SF18">
    <property type="entry name" value="MYELIN REGULATORY FACTOR HOMOLOG 1"/>
    <property type="match status" value="1"/>
</dbReference>
<dbReference type="PANTHER" id="PTHR13029">
    <property type="match status" value="1"/>
</dbReference>
<evidence type="ECO:0000256" key="1">
    <source>
        <dbReference type="ARBA" id="ARBA00004167"/>
    </source>
</evidence>
<dbReference type="GO" id="GO:0043565">
    <property type="term" value="F:sequence-specific DNA binding"/>
    <property type="evidence" value="ECO:0007669"/>
    <property type="project" value="TreeGrafter"/>
</dbReference>
<proteinExistence type="predicted"/>
<dbReference type="OMA" id="GHITHPS"/>
<keyword evidence="5" id="KW-0472">Membrane</keyword>
<dbReference type="Ensembl" id="ENSCSAVT00000008928.1">
    <property type="protein sequence ID" value="ENSCSAVP00000008815.1"/>
    <property type="gene ID" value="ENSCSAVG00000005229.1"/>
</dbReference>
<dbReference type="Proteomes" id="UP000007875">
    <property type="component" value="Unassembled WGS sequence"/>
</dbReference>
<dbReference type="GO" id="GO:0016540">
    <property type="term" value="P:protein autoprocessing"/>
    <property type="evidence" value="ECO:0007669"/>
    <property type="project" value="InterPro"/>
</dbReference>
<dbReference type="PROSITE" id="PS51688">
    <property type="entry name" value="ICA"/>
    <property type="match status" value="1"/>
</dbReference>
<feature type="DNA-binding region" description="NDT80" evidence="6">
    <location>
        <begin position="1"/>
        <end position="166"/>
    </location>
</feature>
<evidence type="ECO:0000256" key="3">
    <source>
        <dbReference type="ARBA" id="ARBA00022989"/>
    </source>
</evidence>
<evidence type="ECO:0008006" key="12">
    <source>
        <dbReference type="Google" id="ProtNLM"/>
    </source>
</evidence>
<evidence type="ECO:0000256" key="2">
    <source>
        <dbReference type="ARBA" id="ARBA00022692"/>
    </source>
</evidence>
<dbReference type="GO" id="GO:0003700">
    <property type="term" value="F:DNA-binding transcription factor activity"/>
    <property type="evidence" value="ECO:0007669"/>
    <property type="project" value="UniProtKB-UniRule"/>
</dbReference>
<feature type="domain" description="NDT80" evidence="8">
    <location>
        <begin position="1"/>
        <end position="166"/>
    </location>
</feature>
<evidence type="ECO:0000313" key="10">
    <source>
        <dbReference type="Ensembl" id="ENSCSAVP00000008815.1"/>
    </source>
</evidence>
<keyword evidence="11" id="KW-1185">Reference proteome</keyword>
<comment type="subcellular location">
    <subcellularLocation>
        <location evidence="1">Membrane</location>
        <topology evidence="1">Single-pass membrane protein</topology>
    </subcellularLocation>
</comment>
<sequence>PVSYRVDADKGFNFAVSDDTFVCQKKNHFQVTVHIGVVGHPCYIKTEEGLKAIDAFYINLYGFESQNQTIAIEQSQSDRSKKAFHPVKVDLPGDQVTKVTIGRLHFSETTTNNMRKKGRPNPDQRYFMAIVALHAQSGGKSYAVCAAGTEKIIVRASNPGQFDQDDIQWQRSQIPDAIFHQGRVGINYDHPDEALVVHGNIKLTGHIMQPSDLRAKQAIEEVDSRDQLRNVQNVRICRYRYSPEYAMYAGIDSNREETGNLFWVIAQEFAGILPEAVRDTGEVKLANGETINNFLVVDKVDFISVDPNCLTRSQIRRLRDRLYMENVGAVKELCKLTGNFEERIDELERLNKRLTQLRKYDSIRSKTSVISVSRQGSTRNPEKPHSNRRSGATTRGSRTAKVPRQGCMGHRCVQAMVISLVIVMAFRY</sequence>
<feature type="region of interest" description="Disordered" evidence="7">
    <location>
        <begin position="368"/>
        <end position="403"/>
    </location>
</feature>
<organism evidence="10 11">
    <name type="scientific">Ciona savignyi</name>
    <name type="common">Pacific transparent sea squirt</name>
    <dbReference type="NCBI Taxonomy" id="51511"/>
    <lineage>
        <taxon>Eukaryota</taxon>
        <taxon>Metazoa</taxon>
        <taxon>Chordata</taxon>
        <taxon>Tunicata</taxon>
        <taxon>Ascidiacea</taxon>
        <taxon>Phlebobranchia</taxon>
        <taxon>Cionidae</taxon>
        <taxon>Ciona</taxon>
    </lineage>
</organism>
<dbReference type="HOGENOM" id="CLU_032776_0_0_1"/>
<evidence type="ECO:0000256" key="5">
    <source>
        <dbReference type="ARBA" id="ARBA00023136"/>
    </source>
</evidence>
<evidence type="ECO:0000313" key="11">
    <source>
        <dbReference type="Proteomes" id="UP000007875"/>
    </source>
</evidence>
<dbReference type="Pfam" id="PF13884">
    <property type="entry name" value="Peptidase_S74"/>
    <property type="match status" value="1"/>
</dbReference>
<dbReference type="InterPro" id="IPR030392">
    <property type="entry name" value="S74_ICA"/>
</dbReference>
<dbReference type="InterPro" id="IPR008967">
    <property type="entry name" value="p53-like_TF_DNA-bd_sf"/>
</dbReference>
<dbReference type="Pfam" id="PF13887">
    <property type="entry name" value="MYRF_ICA"/>
    <property type="match status" value="1"/>
</dbReference>
<dbReference type="STRING" id="51511.ENSCSAVP00000008815"/>
<evidence type="ECO:0000256" key="4">
    <source>
        <dbReference type="ARBA" id="ARBA00023125"/>
    </source>
</evidence>
<feature type="compositionally biased region" description="Polar residues" evidence="7">
    <location>
        <begin position="368"/>
        <end position="379"/>
    </location>
</feature>
<dbReference type="InterPro" id="IPR026932">
    <property type="entry name" value="MYRF_ICA"/>
</dbReference>